<keyword evidence="4" id="KW-0963">Cytoplasm</keyword>
<dbReference type="eggNOG" id="KOG1613">
    <property type="taxonomic scope" value="Eukaryota"/>
</dbReference>
<proteinExistence type="inferred from homology"/>
<accession>N1QMG3</accession>
<evidence type="ECO:0000256" key="4">
    <source>
        <dbReference type="ARBA" id="ARBA00022490"/>
    </source>
</evidence>
<evidence type="ECO:0000256" key="9">
    <source>
        <dbReference type="ARBA" id="ARBA00030617"/>
    </source>
</evidence>
<comment type="similarity">
    <text evidence="3">Belongs to the RNase PH family.</text>
</comment>
<dbReference type="HOGENOM" id="CLU_038194_5_0_1"/>
<keyword evidence="5" id="KW-0698">rRNA processing</keyword>
<dbReference type="InterPro" id="IPR001247">
    <property type="entry name" value="ExoRNase_PH_dom1"/>
</dbReference>
<dbReference type="RefSeq" id="XP_016764740.1">
    <property type="nucleotide sequence ID" value="XM_016902292.1"/>
</dbReference>
<keyword evidence="13" id="KW-1185">Reference proteome</keyword>
<evidence type="ECO:0000256" key="10">
    <source>
        <dbReference type="SAM" id="MobiDB-lite"/>
    </source>
</evidence>
<dbReference type="InterPro" id="IPR050590">
    <property type="entry name" value="Exosome_comp_Rrp42_subfam"/>
</dbReference>
<dbReference type="InterPro" id="IPR036345">
    <property type="entry name" value="ExoRNase_PH_dom2_sf"/>
</dbReference>
<dbReference type="EMBL" id="KB456260">
    <property type="protein sequence ID" value="EMF16619.1"/>
    <property type="molecule type" value="Genomic_DNA"/>
</dbReference>
<evidence type="ECO:0000313" key="12">
    <source>
        <dbReference type="EMBL" id="EMF16619.1"/>
    </source>
</evidence>
<gene>
    <name evidence="12" type="ORF">SEPMUDRAFT_129530</name>
</gene>
<dbReference type="InterPro" id="IPR020568">
    <property type="entry name" value="Ribosomal_Su5_D2-typ_SF"/>
</dbReference>
<dbReference type="SUPFAM" id="SSF54211">
    <property type="entry name" value="Ribosomal protein S5 domain 2-like"/>
    <property type="match status" value="1"/>
</dbReference>
<dbReference type="Gene3D" id="3.30.230.70">
    <property type="entry name" value="GHMP Kinase, N-terminal domain"/>
    <property type="match status" value="1"/>
</dbReference>
<dbReference type="AlphaFoldDB" id="N1QMG3"/>
<dbReference type="GO" id="GO:0005730">
    <property type="term" value="C:nucleolus"/>
    <property type="evidence" value="ECO:0007669"/>
    <property type="project" value="UniProtKB-SubCell"/>
</dbReference>
<dbReference type="GO" id="GO:0071035">
    <property type="term" value="P:nuclear polyadenylation-dependent rRNA catabolic process"/>
    <property type="evidence" value="ECO:0007669"/>
    <property type="project" value="TreeGrafter"/>
</dbReference>
<dbReference type="STRING" id="692275.N1QMG3"/>
<dbReference type="GO" id="GO:0071038">
    <property type="term" value="P:TRAMP-dependent tRNA surveillance pathway"/>
    <property type="evidence" value="ECO:0007669"/>
    <property type="project" value="TreeGrafter"/>
</dbReference>
<feature type="compositionally biased region" description="Polar residues" evidence="10">
    <location>
        <begin position="50"/>
        <end position="60"/>
    </location>
</feature>
<sequence length="331" mass="35479">MAAADAKPGLSFPRDTFASLTPKPFLLAHLKAPKSTRPSGRSPSEFRKPTVNTGSLSHSNGSALVRVGDTAIVCGVRAEILLASDVAKPPSDEAEDIDIIEQLGLLVPNLELSTGCSPAHMPGNPPSSVAQSLSYRISSLLNDSGSVNLDDLRITYTQPAAEDDGLGEPGQVVTKAYWTLYVDILCLALDGNALDAAWLAVYAALRDTRLPGAHWDADRESVVCSPLALDEKRLQIRDLPIVSTFAIFTTASPLKLSTNPQNWILADPDTFEEELCNEVMSVVLQPSGEHGRLISRLESSGGASIDRQTMYTCLQLAEARFQELSSLLHGS</sequence>
<feature type="domain" description="Exoribonuclease phosphorolytic" evidence="11">
    <location>
        <begin position="45"/>
        <end position="211"/>
    </location>
</feature>
<dbReference type="InterPro" id="IPR027408">
    <property type="entry name" value="PNPase/RNase_PH_dom_sf"/>
</dbReference>
<dbReference type="GO" id="GO:0000176">
    <property type="term" value="C:nuclear exosome (RNase complex)"/>
    <property type="evidence" value="ECO:0007669"/>
    <property type="project" value="TreeGrafter"/>
</dbReference>
<evidence type="ECO:0000256" key="3">
    <source>
        <dbReference type="ARBA" id="ARBA00006678"/>
    </source>
</evidence>
<dbReference type="GO" id="GO:0034475">
    <property type="term" value="P:U4 snRNA 3'-end processing"/>
    <property type="evidence" value="ECO:0007669"/>
    <property type="project" value="TreeGrafter"/>
</dbReference>
<evidence type="ECO:0000256" key="1">
    <source>
        <dbReference type="ARBA" id="ARBA00004496"/>
    </source>
</evidence>
<dbReference type="Pfam" id="PF01138">
    <property type="entry name" value="RNase_PH"/>
    <property type="match status" value="1"/>
</dbReference>
<evidence type="ECO:0000256" key="5">
    <source>
        <dbReference type="ARBA" id="ARBA00022552"/>
    </source>
</evidence>
<name>N1QMG3_SPHMS</name>
<evidence type="ECO:0000256" key="7">
    <source>
        <dbReference type="ARBA" id="ARBA00022884"/>
    </source>
</evidence>
<dbReference type="GeneID" id="27899429"/>
<keyword evidence="8" id="KW-0539">Nucleus</keyword>
<organism evidence="12 13">
    <name type="scientific">Sphaerulina musiva (strain SO2202)</name>
    <name type="common">Poplar stem canker fungus</name>
    <name type="synonym">Septoria musiva</name>
    <dbReference type="NCBI Taxonomy" id="692275"/>
    <lineage>
        <taxon>Eukaryota</taxon>
        <taxon>Fungi</taxon>
        <taxon>Dikarya</taxon>
        <taxon>Ascomycota</taxon>
        <taxon>Pezizomycotina</taxon>
        <taxon>Dothideomycetes</taxon>
        <taxon>Dothideomycetidae</taxon>
        <taxon>Mycosphaerellales</taxon>
        <taxon>Mycosphaerellaceae</taxon>
        <taxon>Sphaerulina</taxon>
    </lineage>
</organism>
<feature type="region of interest" description="Disordered" evidence="10">
    <location>
        <begin position="31"/>
        <end position="60"/>
    </location>
</feature>
<dbReference type="PANTHER" id="PTHR11097">
    <property type="entry name" value="EXOSOME COMPLEX EXONUCLEASE RIBOSOMAL RNA PROCESSING PROTEIN"/>
    <property type="match status" value="1"/>
</dbReference>
<dbReference type="OrthoDB" id="45882at2759"/>
<keyword evidence="12" id="KW-0687">Ribonucleoprotein</keyword>
<dbReference type="GO" id="GO:0034476">
    <property type="term" value="P:U5 snRNA 3'-end processing"/>
    <property type="evidence" value="ECO:0007669"/>
    <property type="project" value="TreeGrafter"/>
</dbReference>
<evidence type="ECO:0000256" key="8">
    <source>
        <dbReference type="ARBA" id="ARBA00023242"/>
    </source>
</evidence>
<protein>
    <recommendedName>
        <fullName evidence="9">Ribosomal RNA-processing protein 43</fullName>
    </recommendedName>
</protein>
<dbReference type="Proteomes" id="UP000016931">
    <property type="component" value="Unassembled WGS sequence"/>
</dbReference>
<evidence type="ECO:0000259" key="11">
    <source>
        <dbReference type="Pfam" id="PF01138"/>
    </source>
</evidence>
<reference evidence="12 13" key="1">
    <citation type="journal article" date="2012" name="PLoS Pathog.">
        <title>Diverse lifestyles and strategies of plant pathogenesis encoded in the genomes of eighteen Dothideomycetes fungi.</title>
        <authorList>
            <person name="Ohm R.A."/>
            <person name="Feau N."/>
            <person name="Henrissat B."/>
            <person name="Schoch C.L."/>
            <person name="Horwitz B.A."/>
            <person name="Barry K.W."/>
            <person name="Condon B.J."/>
            <person name="Copeland A.C."/>
            <person name="Dhillon B."/>
            <person name="Glaser F."/>
            <person name="Hesse C.N."/>
            <person name="Kosti I."/>
            <person name="LaButti K."/>
            <person name="Lindquist E.A."/>
            <person name="Lucas S."/>
            <person name="Salamov A.A."/>
            <person name="Bradshaw R.E."/>
            <person name="Ciuffetti L."/>
            <person name="Hamelin R.C."/>
            <person name="Kema G.H.J."/>
            <person name="Lawrence C."/>
            <person name="Scott J.A."/>
            <person name="Spatafora J.W."/>
            <person name="Turgeon B.G."/>
            <person name="de Wit P.J.G.M."/>
            <person name="Zhong S."/>
            <person name="Goodwin S.B."/>
            <person name="Grigoriev I.V."/>
        </authorList>
    </citation>
    <scope>NUCLEOTIDE SEQUENCE [LARGE SCALE GENOMIC DNA]</scope>
    <source>
        <strain evidence="12 13">SO2202</strain>
    </source>
</reference>
<dbReference type="GO" id="GO:0000177">
    <property type="term" value="C:cytoplasmic exosome (RNase complex)"/>
    <property type="evidence" value="ECO:0007669"/>
    <property type="project" value="TreeGrafter"/>
</dbReference>
<keyword evidence="7" id="KW-0694">RNA-binding</keyword>
<dbReference type="SUPFAM" id="SSF55666">
    <property type="entry name" value="Ribonuclease PH domain 2-like"/>
    <property type="match status" value="1"/>
</dbReference>
<dbReference type="PANTHER" id="PTHR11097:SF9">
    <property type="entry name" value="EXOSOME COMPLEX COMPONENT RRP43"/>
    <property type="match status" value="1"/>
</dbReference>
<dbReference type="OMA" id="EIKAFWV"/>
<keyword evidence="6" id="KW-0271">Exosome</keyword>
<dbReference type="GO" id="GO:0000467">
    <property type="term" value="P:exonucleolytic trimming to generate mature 3'-end of 5.8S rRNA from tricistronic rRNA transcript (SSU-rRNA, 5.8S rRNA, LSU-rRNA)"/>
    <property type="evidence" value="ECO:0007669"/>
    <property type="project" value="TreeGrafter"/>
</dbReference>
<dbReference type="GO" id="GO:0035925">
    <property type="term" value="F:mRNA 3'-UTR AU-rich region binding"/>
    <property type="evidence" value="ECO:0007669"/>
    <property type="project" value="TreeGrafter"/>
</dbReference>
<dbReference type="GO" id="GO:0005840">
    <property type="term" value="C:ribosome"/>
    <property type="evidence" value="ECO:0007669"/>
    <property type="project" value="UniProtKB-KW"/>
</dbReference>
<evidence type="ECO:0000256" key="2">
    <source>
        <dbReference type="ARBA" id="ARBA00004604"/>
    </source>
</evidence>
<dbReference type="GO" id="GO:0016075">
    <property type="term" value="P:rRNA catabolic process"/>
    <property type="evidence" value="ECO:0007669"/>
    <property type="project" value="TreeGrafter"/>
</dbReference>
<dbReference type="GO" id="GO:0034473">
    <property type="term" value="P:U1 snRNA 3'-end processing"/>
    <property type="evidence" value="ECO:0007669"/>
    <property type="project" value="TreeGrafter"/>
</dbReference>
<evidence type="ECO:0000313" key="13">
    <source>
        <dbReference type="Proteomes" id="UP000016931"/>
    </source>
</evidence>
<evidence type="ECO:0000256" key="6">
    <source>
        <dbReference type="ARBA" id="ARBA00022835"/>
    </source>
</evidence>
<dbReference type="GO" id="GO:0071028">
    <property type="term" value="P:nuclear mRNA surveillance"/>
    <property type="evidence" value="ECO:0007669"/>
    <property type="project" value="TreeGrafter"/>
</dbReference>
<comment type="subcellular location">
    <subcellularLocation>
        <location evidence="1">Cytoplasm</location>
    </subcellularLocation>
    <subcellularLocation>
        <location evidence="2">Nucleus</location>
        <location evidence="2">Nucleolus</location>
    </subcellularLocation>
</comment>
<keyword evidence="12" id="KW-0689">Ribosomal protein</keyword>